<organism evidence="2 3">
    <name type="scientific">Loxostege sticticalis</name>
    <name type="common">Beet webworm moth</name>
    <dbReference type="NCBI Taxonomy" id="481309"/>
    <lineage>
        <taxon>Eukaryota</taxon>
        <taxon>Metazoa</taxon>
        <taxon>Ecdysozoa</taxon>
        <taxon>Arthropoda</taxon>
        <taxon>Hexapoda</taxon>
        <taxon>Insecta</taxon>
        <taxon>Pterygota</taxon>
        <taxon>Neoptera</taxon>
        <taxon>Endopterygota</taxon>
        <taxon>Lepidoptera</taxon>
        <taxon>Glossata</taxon>
        <taxon>Ditrysia</taxon>
        <taxon>Pyraloidea</taxon>
        <taxon>Crambidae</taxon>
        <taxon>Pyraustinae</taxon>
        <taxon>Loxostege</taxon>
    </lineage>
</organism>
<protein>
    <recommendedName>
        <fullName evidence="1">RNase H type-1 domain-containing protein</fullName>
    </recommendedName>
</protein>
<dbReference type="Pfam" id="PF00075">
    <property type="entry name" value="RNase_H"/>
    <property type="match status" value="1"/>
</dbReference>
<feature type="domain" description="RNase H type-1" evidence="1">
    <location>
        <begin position="171"/>
        <end position="304"/>
    </location>
</feature>
<evidence type="ECO:0000313" key="3">
    <source>
        <dbReference type="Proteomes" id="UP001549921"/>
    </source>
</evidence>
<proteinExistence type="predicted"/>
<dbReference type="SUPFAM" id="SSF53098">
    <property type="entry name" value="Ribonuclease H-like"/>
    <property type="match status" value="1"/>
</dbReference>
<sequence>MLYKSLVRSHFDYSCLAYINANHSVLRKLDVIQNMALRIISGAMRTTPINSMEVETCIEPLSLRRLQLAEKFCSKILARKDPVVLQKFNLPPYLQRSLQNSSYMTANDILNGNSPSMLKIISHVNDISKNMYRCNLWPIFTCKYDSLLNKLKVDVSSVNSKEEFFEFIGQKNHSYKLYTDGSKSSNEVRSAIYDPQSNYCKCLKIGSDCSIFTAEAYAIFQALMYIKSVYIDNSFRDILILSDSKSVLMCIENNNIHFKTNYIIYKIRDIIREIGQPISFKWIPSHRGIPGNEIVDEVANSEPHEDHTTICEVPFTDFYTQMKENCRSLWKNYWMISAQNKGRWYAGIQKELPVKPWYYKEFYISRRYITTINRLRFGHCRTPSHLHRMKIISSSACEYCHEENADLNHLIMACPEFGIQRLVLAAELSQIEKEESERNCISRHIHDLLCNPKMYGPIFKYVLDSIGHI</sequence>
<accession>A0ABD0TQ44</accession>
<dbReference type="Gene3D" id="3.30.420.10">
    <property type="entry name" value="Ribonuclease H-like superfamily/Ribonuclease H"/>
    <property type="match status" value="1"/>
</dbReference>
<dbReference type="InterPro" id="IPR002156">
    <property type="entry name" value="RNaseH_domain"/>
</dbReference>
<evidence type="ECO:0000259" key="1">
    <source>
        <dbReference type="PROSITE" id="PS50879"/>
    </source>
</evidence>
<dbReference type="InterPro" id="IPR012337">
    <property type="entry name" value="RNaseH-like_sf"/>
</dbReference>
<reference evidence="2 3" key="1">
    <citation type="submission" date="2024-06" db="EMBL/GenBank/DDBJ databases">
        <title>A chromosome-level genome assembly of beet webworm, Loxostege sticticalis.</title>
        <authorList>
            <person name="Zhang Y."/>
        </authorList>
    </citation>
    <scope>NUCLEOTIDE SEQUENCE [LARGE SCALE GENOMIC DNA]</scope>
    <source>
        <strain evidence="2">AQ028</strain>
        <tissue evidence="2">Male pupae</tissue>
    </source>
</reference>
<dbReference type="InterPro" id="IPR036397">
    <property type="entry name" value="RNaseH_sf"/>
</dbReference>
<name>A0ABD0TQ44_LOXSC</name>
<evidence type="ECO:0000313" key="2">
    <source>
        <dbReference type="EMBL" id="KAL0851446.1"/>
    </source>
</evidence>
<dbReference type="PROSITE" id="PS50879">
    <property type="entry name" value="RNASE_H_1"/>
    <property type="match status" value="1"/>
</dbReference>
<gene>
    <name evidence="2" type="ORF">ABMA28_007249</name>
</gene>
<comment type="caution">
    <text evidence="2">The sequence shown here is derived from an EMBL/GenBank/DDBJ whole genome shotgun (WGS) entry which is preliminary data.</text>
</comment>
<dbReference type="Proteomes" id="UP001549921">
    <property type="component" value="Unassembled WGS sequence"/>
</dbReference>
<dbReference type="EMBL" id="JBEDNZ010000002">
    <property type="protein sequence ID" value="KAL0851446.1"/>
    <property type="molecule type" value="Genomic_DNA"/>
</dbReference>
<dbReference type="CDD" id="cd09276">
    <property type="entry name" value="Rnase_HI_RT_non_LTR"/>
    <property type="match status" value="1"/>
</dbReference>
<dbReference type="AlphaFoldDB" id="A0ABD0TQ44"/>